<feature type="non-terminal residue" evidence="1">
    <location>
        <position position="1"/>
    </location>
</feature>
<dbReference type="Proteomes" id="UP000663829">
    <property type="component" value="Unassembled WGS sequence"/>
</dbReference>
<dbReference type="EMBL" id="CAJNOQ010050533">
    <property type="protein sequence ID" value="CAF1648907.1"/>
    <property type="molecule type" value="Genomic_DNA"/>
</dbReference>
<protein>
    <submittedName>
        <fullName evidence="1">Uncharacterized protein</fullName>
    </submittedName>
</protein>
<reference evidence="1" key="1">
    <citation type="submission" date="2021-02" db="EMBL/GenBank/DDBJ databases">
        <authorList>
            <person name="Nowell W R."/>
        </authorList>
    </citation>
    <scope>NUCLEOTIDE SEQUENCE</scope>
</reference>
<evidence type="ECO:0000313" key="3">
    <source>
        <dbReference type="Proteomes" id="UP000663829"/>
    </source>
</evidence>
<proteinExistence type="predicted"/>
<sequence length="131" mass="15169">SSDESSACYEQLFNQLRFISAQECNRPYLVNYLMADGALDADIHALQLSFSDDIFNRGSLLLTQKWSADPAIQQFQQNIFLINGLQNYRYGMKIKQQYTLRNKLHLSSFLPKVEQMLNDWSTRSGTFSLLM</sequence>
<organism evidence="1 3">
    <name type="scientific">Didymodactylos carnosus</name>
    <dbReference type="NCBI Taxonomy" id="1234261"/>
    <lineage>
        <taxon>Eukaryota</taxon>
        <taxon>Metazoa</taxon>
        <taxon>Spiralia</taxon>
        <taxon>Gnathifera</taxon>
        <taxon>Rotifera</taxon>
        <taxon>Eurotatoria</taxon>
        <taxon>Bdelloidea</taxon>
        <taxon>Philodinida</taxon>
        <taxon>Philodinidae</taxon>
        <taxon>Didymodactylos</taxon>
    </lineage>
</organism>
<evidence type="ECO:0000313" key="1">
    <source>
        <dbReference type="EMBL" id="CAF1648907.1"/>
    </source>
</evidence>
<dbReference type="OrthoDB" id="119028at2759"/>
<name>A0A816EF25_9BILA</name>
<dbReference type="EMBL" id="CAJOBC010120775">
    <property type="protein sequence ID" value="CAF4573264.1"/>
    <property type="molecule type" value="Genomic_DNA"/>
</dbReference>
<accession>A0A816EF25</accession>
<dbReference type="AlphaFoldDB" id="A0A816EF25"/>
<gene>
    <name evidence="1" type="ORF">GPM918_LOCUS45392</name>
    <name evidence="2" type="ORF">SRO942_LOCUS47855</name>
</gene>
<comment type="caution">
    <text evidence="1">The sequence shown here is derived from an EMBL/GenBank/DDBJ whole genome shotgun (WGS) entry which is preliminary data.</text>
</comment>
<evidence type="ECO:0000313" key="2">
    <source>
        <dbReference type="EMBL" id="CAF4573264.1"/>
    </source>
</evidence>
<dbReference type="Proteomes" id="UP000681722">
    <property type="component" value="Unassembled WGS sequence"/>
</dbReference>
<feature type="non-terminal residue" evidence="1">
    <location>
        <position position="131"/>
    </location>
</feature>
<keyword evidence="3" id="KW-1185">Reference proteome</keyword>